<reference evidence="1 2" key="1">
    <citation type="submission" date="2019-12" db="EMBL/GenBank/DDBJ databases">
        <title>Neisseriaceae gen. nov. sp. Genome sequencing and assembly.</title>
        <authorList>
            <person name="Liu Z."/>
            <person name="Li A."/>
        </authorList>
    </citation>
    <scope>NUCLEOTIDE SEQUENCE [LARGE SCALE GENOMIC DNA]</scope>
    <source>
        <strain evidence="1 2">B2N2-7</strain>
    </source>
</reference>
<evidence type="ECO:0000313" key="1">
    <source>
        <dbReference type="EMBL" id="MXR38029.1"/>
    </source>
</evidence>
<name>A0A845BP00_9NEIS</name>
<protein>
    <submittedName>
        <fullName evidence="1">Phage major capsid protein, P2 family</fullName>
    </submittedName>
</protein>
<organism evidence="1 2">
    <name type="scientific">Craterilacuibacter sinensis</name>
    <dbReference type="NCBI Taxonomy" id="2686017"/>
    <lineage>
        <taxon>Bacteria</taxon>
        <taxon>Pseudomonadati</taxon>
        <taxon>Pseudomonadota</taxon>
        <taxon>Betaproteobacteria</taxon>
        <taxon>Neisseriales</taxon>
        <taxon>Neisseriaceae</taxon>
        <taxon>Craterilacuibacter</taxon>
    </lineage>
</organism>
<dbReference type="InterPro" id="IPR006441">
    <property type="entry name" value="Phage_P2_GpN"/>
</dbReference>
<keyword evidence="2" id="KW-1185">Reference proteome</keyword>
<proteinExistence type="predicted"/>
<accession>A0A845BP00</accession>
<comment type="caution">
    <text evidence="1">The sequence shown here is derived from an EMBL/GenBank/DDBJ whole genome shotgun (WGS) entry which is preliminary data.</text>
</comment>
<dbReference type="RefSeq" id="WP_160797908.1">
    <property type="nucleotide sequence ID" value="NZ_WSSB01000014.1"/>
</dbReference>
<gene>
    <name evidence="1" type="ORF">GQF02_13705</name>
</gene>
<dbReference type="Pfam" id="PF05125">
    <property type="entry name" value="Phage_cap_P2"/>
    <property type="match status" value="1"/>
</dbReference>
<sequence length="341" mass="38048">MRNETRPLYEAFAAQVAKLNGVATAEKSFTVSPTVQQTLENKIQLSSAFLGTINVVPVTDQEGEKLGLGVIGTIAGRTKTTTNKKRQPRSMADFVSGKYRCEKTDFDTGIPYAQIDMWAKFQDFQTRLRDAIIKQQALDRIMIGFNGVSVAEDTDRDTNPLLQDVNKGWLQQYRENAPSRVMKEVKAGTNKVQIGPNVAPADGYKNLDAMVFDATNNLIHEVFAEHPDLVVIVGRDLLADKYFPILNKDNAPTEQLAADLVISQKRIGNLPAVRVPFFPAGKMLITPLSNLSIYFQEGARRRHVREEPDYNQIANYESSNDAYVVECYEAGCLIENIELVV</sequence>
<dbReference type="NCBIfam" id="TIGR01551">
    <property type="entry name" value="major_capsid_P2"/>
    <property type="match status" value="1"/>
</dbReference>
<dbReference type="AlphaFoldDB" id="A0A845BP00"/>
<evidence type="ECO:0000313" key="2">
    <source>
        <dbReference type="Proteomes" id="UP000467214"/>
    </source>
</evidence>
<dbReference type="Proteomes" id="UP000467214">
    <property type="component" value="Unassembled WGS sequence"/>
</dbReference>
<dbReference type="EMBL" id="WSSB01000014">
    <property type="protein sequence ID" value="MXR38029.1"/>
    <property type="molecule type" value="Genomic_DNA"/>
</dbReference>